<gene>
    <name evidence="5" type="ORF">GCM10023153_12140</name>
</gene>
<keyword evidence="3" id="KW-0804">Transcription</keyword>
<dbReference type="InterPro" id="IPR000524">
    <property type="entry name" value="Tscrpt_reg_HTH_GntR"/>
</dbReference>
<accession>A0ABP8JLM1</accession>
<feature type="domain" description="HTH gntR-type" evidence="4">
    <location>
        <begin position="11"/>
        <end position="79"/>
    </location>
</feature>
<protein>
    <submittedName>
        <fullName evidence="5">GntR family transcriptional regulator</fullName>
    </submittedName>
</protein>
<reference evidence="6" key="1">
    <citation type="journal article" date="2019" name="Int. J. Syst. Evol. Microbiol.">
        <title>The Global Catalogue of Microorganisms (GCM) 10K type strain sequencing project: providing services to taxonomists for standard genome sequencing and annotation.</title>
        <authorList>
            <consortium name="The Broad Institute Genomics Platform"/>
            <consortium name="The Broad Institute Genome Sequencing Center for Infectious Disease"/>
            <person name="Wu L."/>
            <person name="Ma J."/>
        </authorList>
    </citation>
    <scope>NUCLEOTIDE SEQUENCE [LARGE SCALE GENOMIC DNA]</scope>
    <source>
        <strain evidence="6">JCM 17738</strain>
    </source>
</reference>
<dbReference type="PROSITE" id="PS50949">
    <property type="entry name" value="HTH_GNTR"/>
    <property type="match status" value="1"/>
</dbReference>
<dbReference type="InterPro" id="IPR036388">
    <property type="entry name" value="WH-like_DNA-bd_sf"/>
</dbReference>
<comment type="caution">
    <text evidence="5">The sequence shown here is derived from an EMBL/GenBank/DDBJ whole genome shotgun (WGS) entry which is preliminary data.</text>
</comment>
<evidence type="ECO:0000256" key="1">
    <source>
        <dbReference type="ARBA" id="ARBA00023015"/>
    </source>
</evidence>
<dbReference type="PANTHER" id="PTHR38445:SF9">
    <property type="entry name" value="HTH-TYPE TRANSCRIPTIONAL REPRESSOR YTRA"/>
    <property type="match status" value="1"/>
</dbReference>
<dbReference type="SUPFAM" id="SSF46785">
    <property type="entry name" value="Winged helix' DNA-binding domain"/>
    <property type="match status" value="1"/>
</dbReference>
<evidence type="ECO:0000259" key="4">
    <source>
        <dbReference type="PROSITE" id="PS50949"/>
    </source>
</evidence>
<name>A0ABP8JLM1_9MICO</name>
<keyword evidence="2" id="KW-0238">DNA-binding</keyword>
<dbReference type="Gene3D" id="1.10.10.10">
    <property type="entry name" value="Winged helix-like DNA-binding domain superfamily/Winged helix DNA-binding domain"/>
    <property type="match status" value="1"/>
</dbReference>
<organism evidence="5 6">
    <name type="scientific">Ornithinibacter aureus</name>
    <dbReference type="NCBI Taxonomy" id="622664"/>
    <lineage>
        <taxon>Bacteria</taxon>
        <taxon>Bacillati</taxon>
        <taxon>Actinomycetota</taxon>
        <taxon>Actinomycetes</taxon>
        <taxon>Micrococcales</taxon>
        <taxon>Intrasporangiaceae</taxon>
        <taxon>Ornithinibacter</taxon>
    </lineage>
</organism>
<dbReference type="SMART" id="SM00345">
    <property type="entry name" value="HTH_GNTR"/>
    <property type="match status" value="1"/>
</dbReference>
<dbReference type="PANTHER" id="PTHR38445">
    <property type="entry name" value="HTH-TYPE TRANSCRIPTIONAL REPRESSOR YTRA"/>
    <property type="match status" value="1"/>
</dbReference>
<dbReference type="InterPro" id="IPR036390">
    <property type="entry name" value="WH_DNA-bd_sf"/>
</dbReference>
<dbReference type="CDD" id="cd07377">
    <property type="entry name" value="WHTH_GntR"/>
    <property type="match status" value="1"/>
</dbReference>
<keyword evidence="1" id="KW-0805">Transcription regulation</keyword>
<dbReference type="EMBL" id="BAABFX010000020">
    <property type="protein sequence ID" value="GAA4392763.1"/>
    <property type="molecule type" value="Genomic_DNA"/>
</dbReference>
<dbReference type="Proteomes" id="UP001500390">
    <property type="component" value="Unassembled WGS sequence"/>
</dbReference>
<proteinExistence type="predicted"/>
<evidence type="ECO:0000313" key="5">
    <source>
        <dbReference type="EMBL" id="GAA4392763.1"/>
    </source>
</evidence>
<sequence length="125" mass="13370">MIIDVDPSGAVPVYEQVRTQLAEMIVMGALPQGFRLPTIRQLAADLALAPGTIARVYRELEAEGLVVSRVRHGTVVAAVPERHLADPTTAVEAAARTYAGASRRLNLSLDDAVAALREQWAQLSG</sequence>
<evidence type="ECO:0000256" key="2">
    <source>
        <dbReference type="ARBA" id="ARBA00023125"/>
    </source>
</evidence>
<evidence type="ECO:0000256" key="3">
    <source>
        <dbReference type="ARBA" id="ARBA00023163"/>
    </source>
</evidence>
<dbReference type="RefSeq" id="WP_159903317.1">
    <property type="nucleotide sequence ID" value="NZ_BAABFX010000020.1"/>
</dbReference>
<dbReference type="Pfam" id="PF00392">
    <property type="entry name" value="GntR"/>
    <property type="match status" value="1"/>
</dbReference>
<keyword evidence="6" id="KW-1185">Reference proteome</keyword>
<evidence type="ECO:0000313" key="6">
    <source>
        <dbReference type="Proteomes" id="UP001500390"/>
    </source>
</evidence>